<dbReference type="PRINTS" id="PR00080">
    <property type="entry name" value="SDRFAMILY"/>
</dbReference>
<dbReference type="STRING" id="31958.SD37_32710"/>
<dbReference type="PANTHER" id="PTHR43976">
    <property type="entry name" value="SHORT CHAIN DEHYDROGENASE"/>
    <property type="match status" value="1"/>
</dbReference>
<comment type="similarity">
    <text evidence="1 3">Belongs to the short-chain dehydrogenases/reductases (SDR) family.</text>
</comment>
<proteinExistence type="inferred from homology"/>
<dbReference type="eggNOG" id="COG4221">
    <property type="taxonomic scope" value="Bacteria"/>
</dbReference>
<reference evidence="5 6" key="1">
    <citation type="journal article" date="2015" name="Genome Announc.">
        <title>Draft Genome Sequence of Norvancomycin-Producing Strain Amycolatopsis orientalis CPCC200066.</title>
        <authorList>
            <person name="Lei X."/>
            <person name="Yuan F."/>
            <person name="Shi Y."/>
            <person name="Li X."/>
            <person name="Wang L."/>
            <person name="Hong B."/>
        </authorList>
    </citation>
    <scope>NUCLEOTIDE SEQUENCE [LARGE SCALE GENOMIC DNA]</scope>
    <source>
        <strain evidence="5 6">B-37</strain>
    </source>
</reference>
<dbReference type="PROSITE" id="PS00061">
    <property type="entry name" value="ADH_SHORT"/>
    <property type="match status" value="1"/>
</dbReference>
<evidence type="ECO:0000256" key="3">
    <source>
        <dbReference type="RuleBase" id="RU000363"/>
    </source>
</evidence>
<dbReference type="Proteomes" id="UP000093695">
    <property type="component" value="Chromosome"/>
</dbReference>
<organism evidence="5 6">
    <name type="scientific">Amycolatopsis orientalis</name>
    <name type="common">Nocardia orientalis</name>
    <dbReference type="NCBI Taxonomy" id="31958"/>
    <lineage>
        <taxon>Bacteria</taxon>
        <taxon>Bacillati</taxon>
        <taxon>Actinomycetota</taxon>
        <taxon>Actinomycetes</taxon>
        <taxon>Pseudonocardiales</taxon>
        <taxon>Pseudonocardiaceae</taxon>
        <taxon>Amycolatopsis</taxon>
    </lineage>
</organism>
<keyword evidence="2" id="KW-0560">Oxidoreductase</keyword>
<protein>
    <submittedName>
        <fullName evidence="5">Short-chain dehydrogenase/reductase</fullName>
    </submittedName>
</protein>
<name>A0A193C5Q5_AMYOR</name>
<dbReference type="SMART" id="SM00822">
    <property type="entry name" value="PKS_KR"/>
    <property type="match status" value="1"/>
</dbReference>
<feature type="domain" description="Ketoreductase" evidence="4">
    <location>
        <begin position="2"/>
        <end position="182"/>
    </location>
</feature>
<gene>
    <name evidence="5" type="ORF">SD37_32710</name>
</gene>
<dbReference type="SUPFAM" id="SSF51735">
    <property type="entry name" value="NAD(P)-binding Rossmann-fold domains"/>
    <property type="match status" value="1"/>
</dbReference>
<accession>A0A193C5Q5</accession>
<dbReference type="CDD" id="cd05374">
    <property type="entry name" value="17beta-HSD-like_SDR_c"/>
    <property type="match status" value="1"/>
</dbReference>
<dbReference type="KEGG" id="aori:SD37_32710"/>
<sequence length="269" mass="28624">MRTWFITGAGRGLGRLVAEHALKAGDNIVATARRPEVLDDLGEASDGRLVVLPLDVTDRAAVFTTVEKAAEVFGRLDVVVNNAGYGLMGAVEEVGEDDARAIMETNFFGALWVSQAVLPVLRKQGAGRIVQMSSVSGLMGVPTMGLYNASKFALEGLSDALAQEAEGFGVHVTLVEPRIYATDFLGASLKMSPMNPAYDPVRAALMAKYADGVPGDPVKVAEAVLELVASDAPPRRLLLGDGDFDVIVDLHQDRVAEWRSWESVSRAAG</sequence>
<dbReference type="InterPro" id="IPR036291">
    <property type="entry name" value="NAD(P)-bd_dom_sf"/>
</dbReference>
<dbReference type="AlphaFoldDB" id="A0A193C5Q5"/>
<evidence type="ECO:0000259" key="4">
    <source>
        <dbReference type="SMART" id="SM00822"/>
    </source>
</evidence>
<dbReference type="InterPro" id="IPR002347">
    <property type="entry name" value="SDR_fam"/>
</dbReference>
<dbReference type="EMBL" id="CP016174">
    <property type="protein sequence ID" value="ANN19911.1"/>
    <property type="molecule type" value="Genomic_DNA"/>
</dbReference>
<dbReference type="NCBIfam" id="NF006114">
    <property type="entry name" value="PRK08263.1"/>
    <property type="match status" value="1"/>
</dbReference>
<dbReference type="Pfam" id="PF00106">
    <property type="entry name" value="adh_short"/>
    <property type="match status" value="1"/>
</dbReference>
<dbReference type="Gene3D" id="3.40.50.720">
    <property type="entry name" value="NAD(P)-binding Rossmann-like Domain"/>
    <property type="match status" value="1"/>
</dbReference>
<keyword evidence="6" id="KW-1185">Reference proteome</keyword>
<dbReference type="RefSeq" id="WP_044856151.1">
    <property type="nucleotide sequence ID" value="NZ_CP016174.1"/>
</dbReference>
<dbReference type="InterPro" id="IPR051911">
    <property type="entry name" value="SDR_oxidoreductase"/>
</dbReference>
<evidence type="ECO:0000256" key="2">
    <source>
        <dbReference type="ARBA" id="ARBA00023002"/>
    </source>
</evidence>
<evidence type="ECO:0000313" key="6">
    <source>
        <dbReference type="Proteomes" id="UP000093695"/>
    </source>
</evidence>
<dbReference type="InterPro" id="IPR020904">
    <property type="entry name" value="Sc_DH/Rdtase_CS"/>
</dbReference>
<dbReference type="InterPro" id="IPR057326">
    <property type="entry name" value="KR_dom"/>
</dbReference>
<evidence type="ECO:0000256" key="1">
    <source>
        <dbReference type="ARBA" id="ARBA00006484"/>
    </source>
</evidence>
<evidence type="ECO:0000313" key="5">
    <source>
        <dbReference type="EMBL" id="ANN19911.1"/>
    </source>
</evidence>
<dbReference type="GO" id="GO:0016491">
    <property type="term" value="F:oxidoreductase activity"/>
    <property type="evidence" value="ECO:0007669"/>
    <property type="project" value="UniProtKB-KW"/>
</dbReference>
<dbReference type="PANTHER" id="PTHR43976:SF16">
    <property type="entry name" value="SHORT-CHAIN DEHYDROGENASE_REDUCTASE FAMILY PROTEIN"/>
    <property type="match status" value="1"/>
</dbReference>
<dbReference type="PRINTS" id="PR00081">
    <property type="entry name" value="GDHRDH"/>
</dbReference>